<evidence type="ECO:0000259" key="4">
    <source>
        <dbReference type="PROSITE" id="PS51072"/>
    </source>
</evidence>
<proteinExistence type="predicted"/>
<dbReference type="FunCoup" id="A0A1Y1YJT2">
    <property type="interactions" value="24"/>
</dbReference>
<feature type="region of interest" description="Disordered" evidence="3">
    <location>
        <begin position="270"/>
        <end position="351"/>
    </location>
</feature>
<dbReference type="Gene3D" id="2.60.40.1170">
    <property type="entry name" value="Mu homology domain, subdomain B"/>
    <property type="match status" value="2"/>
</dbReference>
<comment type="caution">
    <text evidence="6">The sequence shown here is derived from an EMBL/GenBank/DDBJ whole genome shotgun (WGS) entry which is preliminary data.</text>
</comment>
<dbReference type="PANTHER" id="PTHR23065:SF54">
    <property type="entry name" value="SUPPRESSOR OF YEAST PROFILIN DELETION"/>
    <property type="match status" value="1"/>
</dbReference>
<evidence type="ECO:0000313" key="7">
    <source>
        <dbReference type="Proteomes" id="UP000193498"/>
    </source>
</evidence>
<protein>
    <submittedName>
        <fullName evidence="6">FCH-domain-containing protein</fullName>
    </submittedName>
</protein>
<evidence type="ECO:0000256" key="1">
    <source>
        <dbReference type="ARBA" id="ARBA00022583"/>
    </source>
</evidence>
<dbReference type="InterPro" id="IPR031160">
    <property type="entry name" value="F_BAR_dom"/>
</dbReference>
<dbReference type="GO" id="GO:0006897">
    <property type="term" value="P:endocytosis"/>
    <property type="evidence" value="ECO:0007669"/>
    <property type="project" value="UniProtKB-KW"/>
</dbReference>
<dbReference type="OrthoDB" id="27823at2759"/>
<dbReference type="GO" id="GO:0032153">
    <property type="term" value="C:cell division site"/>
    <property type="evidence" value="ECO:0007669"/>
    <property type="project" value="TreeGrafter"/>
</dbReference>
<feature type="domain" description="F-BAR" evidence="5">
    <location>
        <begin position="1"/>
        <end position="183"/>
    </location>
</feature>
<dbReference type="SUPFAM" id="SSF49447">
    <property type="entry name" value="Second domain of Mu2 adaptin subunit (ap50) of ap2 adaptor"/>
    <property type="match status" value="1"/>
</dbReference>
<dbReference type="Proteomes" id="UP000193498">
    <property type="component" value="Unassembled WGS sequence"/>
</dbReference>
<keyword evidence="1" id="KW-0254">Endocytosis</keyword>
<dbReference type="InterPro" id="IPR027267">
    <property type="entry name" value="AH/BAR_dom_sf"/>
</dbReference>
<dbReference type="InterPro" id="IPR036168">
    <property type="entry name" value="AP2_Mu_C_sf"/>
</dbReference>
<dbReference type="InterPro" id="IPR018808">
    <property type="entry name" value="Muniscin_C"/>
</dbReference>
<accession>A0A1Y1YJT2</accession>
<dbReference type="SMART" id="SM00055">
    <property type="entry name" value="FCH"/>
    <property type="match status" value="1"/>
</dbReference>
<dbReference type="EMBL" id="MCFE01000116">
    <property type="protein sequence ID" value="ORX98270.1"/>
    <property type="molecule type" value="Genomic_DNA"/>
</dbReference>
<dbReference type="Pfam" id="PF00611">
    <property type="entry name" value="FCH"/>
    <property type="match status" value="1"/>
</dbReference>
<evidence type="ECO:0000256" key="3">
    <source>
        <dbReference type="SAM" id="MobiDB-lite"/>
    </source>
</evidence>
<dbReference type="AlphaFoldDB" id="A0A1Y1YJT2"/>
<dbReference type="InterPro" id="IPR028565">
    <property type="entry name" value="MHD"/>
</dbReference>
<dbReference type="InterPro" id="IPR001060">
    <property type="entry name" value="FCH_dom"/>
</dbReference>
<gene>
    <name evidence="6" type="ORF">K493DRAFT_406636</name>
</gene>
<evidence type="ECO:0000313" key="6">
    <source>
        <dbReference type="EMBL" id="ORX98270.1"/>
    </source>
</evidence>
<dbReference type="STRING" id="1314790.A0A1Y1YJT2"/>
<dbReference type="Gene3D" id="1.20.1270.60">
    <property type="entry name" value="Arfaptin homology (AH) domain/BAR domain"/>
    <property type="match status" value="1"/>
</dbReference>
<dbReference type="PANTHER" id="PTHR23065">
    <property type="entry name" value="PROLINE-SERINE-THREONINE PHOSPHATASE INTERACTING PROTEIN 1"/>
    <property type="match status" value="1"/>
</dbReference>
<name>A0A1Y1YJT2_9FUNG</name>
<dbReference type="GO" id="GO:0005886">
    <property type="term" value="C:plasma membrane"/>
    <property type="evidence" value="ECO:0007669"/>
    <property type="project" value="TreeGrafter"/>
</dbReference>
<reference evidence="6 7" key="1">
    <citation type="submission" date="2016-07" db="EMBL/GenBank/DDBJ databases">
        <title>Pervasive Adenine N6-methylation of Active Genes in Fungi.</title>
        <authorList>
            <consortium name="DOE Joint Genome Institute"/>
            <person name="Mondo S.J."/>
            <person name="Dannebaum R.O."/>
            <person name="Kuo R.C."/>
            <person name="Labutti K."/>
            <person name="Haridas S."/>
            <person name="Kuo A."/>
            <person name="Salamov A."/>
            <person name="Ahrendt S.R."/>
            <person name="Lipzen A."/>
            <person name="Sullivan W."/>
            <person name="Andreopoulos W.B."/>
            <person name="Clum A."/>
            <person name="Lindquist E."/>
            <person name="Daum C."/>
            <person name="Ramamoorthy G.K."/>
            <person name="Gryganskyi A."/>
            <person name="Culley D."/>
            <person name="Magnuson J.K."/>
            <person name="James T.Y."/>
            <person name="O'Malley M.A."/>
            <person name="Stajich J.E."/>
            <person name="Spatafora J.W."/>
            <person name="Visel A."/>
            <person name="Grigoriev I.V."/>
        </authorList>
    </citation>
    <scope>NUCLEOTIDE SEQUENCE [LARGE SCALE GENOMIC DNA]</scope>
    <source>
        <strain evidence="6 7">CBS 931.73</strain>
    </source>
</reference>
<keyword evidence="7" id="KW-1185">Reference proteome</keyword>
<evidence type="ECO:0000256" key="2">
    <source>
        <dbReference type="PROSITE-ProRule" id="PRU01077"/>
    </source>
</evidence>
<evidence type="ECO:0000259" key="5">
    <source>
        <dbReference type="PROSITE" id="PS51741"/>
    </source>
</evidence>
<feature type="compositionally biased region" description="Acidic residues" evidence="3">
    <location>
        <begin position="330"/>
        <end position="346"/>
    </location>
</feature>
<organism evidence="6 7">
    <name type="scientific">Basidiobolus meristosporus CBS 931.73</name>
    <dbReference type="NCBI Taxonomy" id="1314790"/>
    <lineage>
        <taxon>Eukaryota</taxon>
        <taxon>Fungi</taxon>
        <taxon>Fungi incertae sedis</taxon>
        <taxon>Zoopagomycota</taxon>
        <taxon>Entomophthoromycotina</taxon>
        <taxon>Basidiobolomycetes</taxon>
        <taxon>Basidiobolales</taxon>
        <taxon>Basidiobolaceae</taxon>
        <taxon>Basidiobolus</taxon>
    </lineage>
</organism>
<keyword evidence="2" id="KW-0175">Coiled coil</keyword>
<dbReference type="InParanoid" id="A0A1Y1YJT2"/>
<dbReference type="SUPFAM" id="SSF103657">
    <property type="entry name" value="BAR/IMD domain-like"/>
    <property type="match status" value="1"/>
</dbReference>
<feature type="compositionally biased region" description="Polar residues" evidence="3">
    <location>
        <begin position="270"/>
        <end position="295"/>
    </location>
</feature>
<dbReference type="GO" id="GO:0030139">
    <property type="term" value="C:endocytic vesicle"/>
    <property type="evidence" value="ECO:0007669"/>
    <property type="project" value="TreeGrafter"/>
</dbReference>
<dbReference type="Pfam" id="PF10291">
    <property type="entry name" value="muHD"/>
    <property type="match status" value="1"/>
</dbReference>
<dbReference type="GO" id="GO:0032185">
    <property type="term" value="P:septin cytoskeleton organization"/>
    <property type="evidence" value="ECO:0007669"/>
    <property type="project" value="TreeGrafter"/>
</dbReference>
<dbReference type="PROSITE" id="PS51741">
    <property type="entry name" value="F_BAR"/>
    <property type="match status" value="1"/>
</dbReference>
<dbReference type="PROSITE" id="PS51072">
    <property type="entry name" value="MHD"/>
    <property type="match status" value="1"/>
</dbReference>
<sequence length="707" mass="79182">MSYVDAFLNERPKAAYDILSSRLKDGKVLFEEISEWFRERAQIEEAYSKSLSKLGSKRLGQESNLGTFSKVWSTVIEETKEVAELHSELSKVIAEKIAKPLKEHVVEDELWSHIKSHELPIAKIVKEYDERMLKVARAKKVAEKEKTVGKKATTSIIKTLTKAKEPKLDDSQRALDETIHKWTSEAPALIEKYHQIDQKRLETLKQHMGTFANGVIELCQNHLRIGEVTSKSVEAFDVQQEMEEFCSTKKLGIEPLASPSELSLGYHASNASKSSITDAQSVKTTHTDTSATNGEVANGASRAPTIVVDEEGYSVPPAENSMWNQPPDSPTEEPDTPENIEDPEEPDTPRMKIDIKESAITEEPEEADRALSRVSTTLRLKNTVKQTTRGRRETKRRVSTIDWESNSTDSFPSSPSSMYFEGGKSEFPFNSANSLRGFNSSLSPRADALNARFSVINNPAFFMSEQPLQVRVTENLNVLLLPTGEISKVFITGDIAVRGSYSDESPLKLVVKGYEELEKKVLNYKHVKADAEEGVYSLDNLSQLNNQEGALVLKYQTKIDPNSLGKYVPLLLKSAWKCEENLTSLVVQYKPNPDFQTETGEWSLKNLSFVLPVVNTINVQSKPTGVWSNEKQRLLWRMNDLNSDEDEHKLLARFETTAKGAPTSIAAKFSYNGASVSGLNVQLKSSSNQIFVQTEYRTNTGKYILTP</sequence>
<feature type="domain" description="MHD" evidence="4">
    <location>
        <begin position="465"/>
        <end position="706"/>
    </location>
</feature>